<proteinExistence type="predicted"/>
<evidence type="ECO:0000313" key="2">
    <source>
        <dbReference type="Proteomes" id="UP001610432"/>
    </source>
</evidence>
<dbReference type="RefSeq" id="XP_070888734.1">
    <property type="nucleotide sequence ID" value="XM_071027328.1"/>
</dbReference>
<dbReference type="PANTHER" id="PTHR38115:SF1">
    <property type="entry name" value="LIPOCALIN-LIKE DOMAIN-CONTAINING PROTEIN"/>
    <property type="match status" value="1"/>
</dbReference>
<organism evidence="1 2">
    <name type="scientific">Aspergillus lucknowensis</name>
    <dbReference type="NCBI Taxonomy" id="176173"/>
    <lineage>
        <taxon>Eukaryota</taxon>
        <taxon>Fungi</taxon>
        <taxon>Dikarya</taxon>
        <taxon>Ascomycota</taxon>
        <taxon>Pezizomycotina</taxon>
        <taxon>Eurotiomycetes</taxon>
        <taxon>Eurotiomycetidae</taxon>
        <taxon>Eurotiales</taxon>
        <taxon>Aspergillaceae</taxon>
        <taxon>Aspergillus</taxon>
        <taxon>Aspergillus subgen. Nidulantes</taxon>
    </lineage>
</organism>
<dbReference type="EMBL" id="JBFXLQ010000008">
    <property type="protein sequence ID" value="KAL2869755.1"/>
    <property type="molecule type" value="Genomic_DNA"/>
</dbReference>
<keyword evidence="2" id="KW-1185">Reference proteome</keyword>
<sequence length="240" mass="26832">MEHIQGRWVMDKTRSTSVDAILKLQGISWPLRKTLSLVTMYLDISMYPDDDDTATKTNDAGAGTRARATVIDVYQTATGGLKGTRERRVLDWSVQKHWDYVFGSATHETGFLEGKADGQGNVYPDVEMRTTIPGDDEGAKEKAKRFLRGEIREDGSGSTWFIPDRAQGASEGSKGVWVQTFVQSVPARWTVEQVWGFEQVDGHLYHSRRLVAVNAKGELVLGRLLYRLLEDRSGIHEGSV</sequence>
<comment type="caution">
    <text evidence="1">The sequence shown here is derived from an EMBL/GenBank/DDBJ whole genome shotgun (WGS) entry which is preliminary data.</text>
</comment>
<reference evidence="1 2" key="1">
    <citation type="submission" date="2024-07" db="EMBL/GenBank/DDBJ databases">
        <title>Section-level genome sequencing and comparative genomics of Aspergillus sections Usti and Cavernicolus.</title>
        <authorList>
            <consortium name="Lawrence Berkeley National Laboratory"/>
            <person name="Nybo J.L."/>
            <person name="Vesth T.C."/>
            <person name="Theobald S."/>
            <person name="Frisvad J.C."/>
            <person name="Larsen T.O."/>
            <person name="Kjaerboelling I."/>
            <person name="Rothschild-Mancinelli K."/>
            <person name="Lyhne E.K."/>
            <person name="Kogle M.E."/>
            <person name="Barry K."/>
            <person name="Clum A."/>
            <person name="Na H."/>
            <person name="Ledsgaard L."/>
            <person name="Lin J."/>
            <person name="Lipzen A."/>
            <person name="Kuo A."/>
            <person name="Riley R."/>
            <person name="Mondo S."/>
            <person name="Labutti K."/>
            <person name="Haridas S."/>
            <person name="Pangalinan J."/>
            <person name="Salamov A.A."/>
            <person name="Simmons B.A."/>
            <person name="Magnuson J.K."/>
            <person name="Chen J."/>
            <person name="Drula E."/>
            <person name="Henrissat B."/>
            <person name="Wiebenga A."/>
            <person name="Lubbers R.J."/>
            <person name="Gomes A.C."/>
            <person name="Macurrencykelacurrency M.R."/>
            <person name="Stajich J."/>
            <person name="Grigoriev I.V."/>
            <person name="Mortensen U.H."/>
            <person name="De Vries R.P."/>
            <person name="Baker S.E."/>
            <person name="Andersen M.R."/>
        </authorList>
    </citation>
    <scope>NUCLEOTIDE SEQUENCE [LARGE SCALE GENOMIC DNA]</scope>
    <source>
        <strain evidence="1 2">CBS 449.75</strain>
    </source>
</reference>
<accession>A0ABR4LYZ3</accession>
<dbReference type="GeneID" id="98142400"/>
<name>A0ABR4LYZ3_9EURO</name>
<protein>
    <submittedName>
        <fullName evidence="1">Uncharacterized protein</fullName>
    </submittedName>
</protein>
<evidence type="ECO:0000313" key="1">
    <source>
        <dbReference type="EMBL" id="KAL2869755.1"/>
    </source>
</evidence>
<gene>
    <name evidence="1" type="ORF">BJX67DRAFT_320944</name>
</gene>
<dbReference type="Proteomes" id="UP001610432">
    <property type="component" value="Unassembled WGS sequence"/>
</dbReference>
<dbReference type="PANTHER" id="PTHR38115">
    <property type="entry name" value="LIPOCALIN-LIKE DOMAIN-CONTAINING PROTEIN"/>
    <property type="match status" value="1"/>
</dbReference>
<dbReference type="InterPro" id="IPR053037">
    <property type="entry name" value="Pericyclase_pydY-like"/>
</dbReference>